<evidence type="ECO:0000256" key="1">
    <source>
        <dbReference type="SAM" id="MobiDB-lite"/>
    </source>
</evidence>
<evidence type="ECO:0000313" key="2">
    <source>
        <dbReference type="EMBL" id="NKY03588.1"/>
    </source>
</evidence>
<dbReference type="Proteomes" id="UP000563898">
    <property type="component" value="Unassembled WGS sequence"/>
</dbReference>
<gene>
    <name evidence="2" type="ORF">HGA05_18625</name>
</gene>
<dbReference type="EMBL" id="JAAXPC010000011">
    <property type="protein sequence ID" value="NKY03588.1"/>
    <property type="molecule type" value="Genomic_DNA"/>
</dbReference>
<comment type="caution">
    <text evidence="2">The sequence shown here is derived from an EMBL/GenBank/DDBJ whole genome shotgun (WGS) entry which is preliminary data.</text>
</comment>
<protein>
    <submittedName>
        <fullName evidence="2">Uncharacterized protein</fullName>
    </submittedName>
</protein>
<feature type="region of interest" description="Disordered" evidence="1">
    <location>
        <begin position="1"/>
        <end position="24"/>
    </location>
</feature>
<sequence>MHRPRSTEEATMTPTADHIWGRPRPIPDRCSGIHTYAGGCVYNADDPHRPMYPAELRPGIRSEAA</sequence>
<accession>A0A846WPM3</accession>
<organism evidence="2 3">
    <name type="scientific">Gordonia polyisoprenivorans</name>
    <dbReference type="NCBI Taxonomy" id="84595"/>
    <lineage>
        <taxon>Bacteria</taxon>
        <taxon>Bacillati</taxon>
        <taxon>Actinomycetota</taxon>
        <taxon>Actinomycetes</taxon>
        <taxon>Mycobacteriales</taxon>
        <taxon>Gordoniaceae</taxon>
        <taxon>Gordonia</taxon>
    </lineage>
</organism>
<evidence type="ECO:0000313" key="3">
    <source>
        <dbReference type="Proteomes" id="UP000563898"/>
    </source>
</evidence>
<dbReference type="AlphaFoldDB" id="A0A846WPM3"/>
<name>A0A846WPM3_9ACTN</name>
<proteinExistence type="predicted"/>
<reference evidence="2 3" key="1">
    <citation type="submission" date="2020-04" db="EMBL/GenBank/DDBJ databases">
        <title>MicrobeNet Type strains.</title>
        <authorList>
            <person name="Nicholson A.C."/>
        </authorList>
    </citation>
    <scope>NUCLEOTIDE SEQUENCE [LARGE SCALE GENOMIC DNA]</scope>
    <source>
        <strain evidence="2 3">ATCC BAA-14</strain>
    </source>
</reference>